<accession>A0A917B3H1</accession>
<proteinExistence type="predicted"/>
<keyword evidence="3" id="KW-1185">Reference proteome</keyword>
<dbReference type="InterPro" id="IPR005079">
    <property type="entry name" value="Peptidase_C45_hydrolase"/>
</dbReference>
<dbReference type="InterPro" id="IPR047794">
    <property type="entry name" value="C45_proenzyme-like"/>
</dbReference>
<comment type="caution">
    <text evidence="2">The sequence shown here is derived from an EMBL/GenBank/DDBJ whole genome shotgun (WGS) entry which is preliminary data.</text>
</comment>
<feature type="domain" description="Peptidase C45 hydrolase" evidence="1">
    <location>
        <begin position="120"/>
        <end position="280"/>
    </location>
</feature>
<dbReference type="EMBL" id="BMGP01000002">
    <property type="protein sequence ID" value="GGF19304.1"/>
    <property type="molecule type" value="Genomic_DNA"/>
</dbReference>
<sequence>MKLHRLSTDAAAEERGRALGETYGHYVRATSARYLRHFEALGIQSEQVRDIVESSRSALDDWAPNLAVESDAIAKAAGIAGWRVSAVGARTEVLAVTRNPGEGECSTAVLIPARGAPETIQTWDWHSELATDGLLLQLTTAAGRRVKLFTEFGTAAKIGVNDAGLGLHFNILSHQSDGGAGGVPVHAIARSILERATTIDEARHIATTATVTASTVLTVVTYSEGVADAASIEISPAGVSVVAPGADGWLLHTNHFLAPDLIGGDRYDPASTTLERFDHVDRVRADMAGLDPVARAAAFCGPDGLGAAVCVRPDPTKPVHEQWGTLLTVALDVPGFALDYREGSPEMAAAQGLKHF</sequence>
<gene>
    <name evidence="2" type="ORF">GCM10011399_11140</name>
</gene>
<dbReference type="Gene3D" id="3.60.60.10">
    <property type="entry name" value="Penicillin V Acylase, Chain A"/>
    <property type="match status" value="1"/>
</dbReference>
<evidence type="ECO:0000313" key="3">
    <source>
        <dbReference type="Proteomes" id="UP000598775"/>
    </source>
</evidence>
<dbReference type="Pfam" id="PF03417">
    <property type="entry name" value="AAT"/>
    <property type="match status" value="1"/>
</dbReference>
<dbReference type="Gene3D" id="1.10.10.2120">
    <property type="match status" value="1"/>
</dbReference>
<dbReference type="AlphaFoldDB" id="A0A917B3H1"/>
<dbReference type="PANTHER" id="PTHR34180">
    <property type="entry name" value="PEPTIDASE C45"/>
    <property type="match status" value="1"/>
</dbReference>
<dbReference type="NCBIfam" id="NF040521">
    <property type="entry name" value="C45_proenzyme"/>
    <property type="match status" value="1"/>
</dbReference>
<name>A0A917B3H1_9MICO</name>
<dbReference type="InterPro" id="IPR047801">
    <property type="entry name" value="Peptidase_C45"/>
</dbReference>
<reference evidence="2 3" key="1">
    <citation type="journal article" date="2014" name="Int. J. Syst. Evol. Microbiol.">
        <title>Complete genome sequence of Corynebacterium casei LMG S-19264T (=DSM 44701T), isolated from a smear-ripened cheese.</title>
        <authorList>
            <consortium name="US DOE Joint Genome Institute (JGI-PGF)"/>
            <person name="Walter F."/>
            <person name="Albersmeier A."/>
            <person name="Kalinowski J."/>
            <person name="Ruckert C."/>
        </authorList>
    </citation>
    <scope>NUCLEOTIDE SEQUENCE [LARGE SCALE GENOMIC DNA]</scope>
    <source>
        <strain evidence="2 3">CGMCC 1.12976</strain>
    </source>
</reference>
<evidence type="ECO:0000259" key="1">
    <source>
        <dbReference type="Pfam" id="PF03417"/>
    </source>
</evidence>
<evidence type="ECO:0000313" key="2">
    <source>
        <dbReference type="EMBL" id="GGF19304.1"/>
    </source>
</evidence>
<organism evidence="2 3">
    <name type="scientific">Subtercola lobariae</name>
    <dbReference type="NCBI Taxonomy" id="1588641"/>
    <lineage>
        <taxon>Bacteria</taxon>
        <taxon>Bacillati</taxon>
        <taxon>Actinomycetota</taxon>
        <taxon>Actinomycetes</taxon>
        <taxon>Micrococcales</taxon>
        <taxon>Microbacteriaceae</taxon>
        <taxon>Subtercola</taxon>
    </lineage>
</organism>
<dbReference type="Proteomes" id="UP000598775">
    <property type="component" value="Unassembled WGS sequence"/>
</dbReference>
<protein>
    <recommendedName>
        <fullName evidence="1">Peptidase C45 hydrolase domain-containing protein</fullName>
    </recommendedName>
</protein>
<dbReference type="PANTHER" id="PTHR34180:SF1">
    <property type="entry name" value="BETA-ALANYL-DOPAMINE_CARCININE HYDROLASE"/>
    <property type="match status" value="1"/>
</dbReference>